<dbReference type="EMBL" id="RBPS01000130">
    <property type="protein sequence ID" value="RMO37900.1"/>
    <property type="molecule type" value="Genomic_DNA"/>
</dbReference>
<evidence type="ECO:0000313" key="4">
    <source>
        <dbReference type="Proteomes" id="UP000280599"/>
    </source>
</evidence>
<dbReference type="Proteomes" id="UP000273536">
    <property type="component" value="Unassembled WGS sequence"/>
</dbReference>
<evidence type="ECO:0000313" key="3">
    <source>
        <dbReference type="Proteomes" id="UP000273536"/>
    </source>
</evidence>
<comment type="caution">
    <text evidence="1">The sequence shown here is derived from an EMBL/GenBank/DDBJ whole genome shotgun (WGS) entry which is preliminary data.</text>
</comment>
<dbReference type="RefSeq" id="WP_004667237.1">
    <property type="nucleotide sequence ID" value="NZ_RBNZ01000503.1"/>
</dbReference>
<dbReference type="AlphaFoldDB" id="A0A3M5VA23"/>
<gene>
    <name evidence="2" type="ORF">ALQ41_200142</name>
    <name evidence="1" type="ORF">ALQ42_200215</name>
</gene>
<accession>A0A3M5VA23</accession>
<organism evidence="1 3">
    <name type="scientific">Pseudomonas savastanoi pv. glycinea</name>
    <name type="common">Pseudomonas syringae pv. glycinea</name>
    <dbReference type="NCBI Taxonomy" id="318"/>
    <lineage>
        <taxon>Bacteria</taxon>
        <taxon>Pseudomonadati</taxon>
        <taxon>Pseudomonadota</taxon>
        <taxon>Gammaproteobacteria</taxon>
        <taxon>Pseudomonadales</taxon>
        <taxon>Pseudomonadaceae</taxon>
        <taxon>Pseudomonas</taxon>
    </lineage>
</organism>
<dbReference type="Proteomes" id="UP000280599">
    <property type="component" value="Unassembled WGS sequence"/>
</dbReference>
<sequence>MYQVIGIKNTAIAFLVVIAVRSYIGNHASEGCYRCLCDYERWGDFHAVEGGVEPLFAGQGCEGPYVPFSASVSIQAAALGFDAAMAWAGDYRWPGLSTRVLSRAHEPLTADCTILKRPGCPACSS</sequence>
<dbReference type="EMBL" id="RBPT01000233">
    <property type="protein sequence ID" value="RMO45808.1"/>
    <property type="molecule type" value="Genomic_DNA"/>
</dbReference>
<protein>
    <submittedName>
        <fullName evidence="1">Uncharacterized protein</fullName>
    </submittedName>
</protein>
<name>A0A3M5VA23_PSESG</name>
<evidence type="ECO:0000313" key="2">
    <source>
        <dbReference type="EMBL" id="RMO45808.1"/>
    </source>
</evidence>
<evidence type="ECO:0000313" key="1">
    <source>
        <dbReference type="EMBL" id="RMO37900.1"/>
    </source>
</evidence>
<reference evidence="3 4" key="1">
    <citation type="submission" date="2018-08" db="EMBL/GenBank/DDBJ databases">
        <title>Recombination of ecologically and evolutionarily significant loci maintains genetic cohesion in the Pseudomonas syringae species complex.</title>
        <authorList>
            <person name="Dillon M."/>
            <person name="Thakur S."/>
            <person name="Almeida R.N.D."/>
            <person name="Weir B.S."/>
            <person name="Guttman D.S."/>
        </authorList>
    </citation>
    <scope>NUCLEOTIDE SEQUENCE [LARGE SCALE GENOMIC DNA]</scope>
    <source>
        <strain evidence="1 3">ICMP 6372</strain>
        <strain evidence="2 4">ICMP 867</strain>
    </source>
</reference>
<proteinExistence type="predicted"/>